<dbReference type="RefSeq" id="XP_067918166.1">
    <property type="nucleotide sequence ID" value="XM_068069858.1"/>
</dbReference>
<feature type="transmembrane region" description="Helical" evidence="1">
    <location>
        <begin position="15"/>
        <end position="37"/>
    </location>
</feature>
<dbReference type="AlphaFoldDB" id="A0A2C6KFX8"/>
<keyword evidence="1" id="KW-0472">Membrane</keyword>
<gene>
    <name evidence="2" type="ORF">CSUI_009749</name>
</gene>
<dbReference type="EMBL" id="MIGC01005963">
    <property type="protein sequence ID" value="PHJ16437.1"/>
    <property type="molecule type" value="Genomic_DNA"/>
</dbReference>
<sequence>FLSRFFSLVFFRPLIVIYLPSHSSCLSTFILSLYSFFPCISRLSLYLV</sequence>
<organism evidence="2 3">
    <name type="scientific">Cystoisospora suis</name>
    <dbReference type="NCBI Taxonomy" id="483139"/>
    <lineage>
        <taxon>Eukaryota</taxon>
        <taxon>Sar</taxon>
        <taxon>Alveolata</taxon>
        <taxon>Apicomplexa</taxon>
        <taxon>Conoidasida</taxon>
        <taxon>Coccidia</taxon>
        <taxon>Eucoccidiorida</taxon>
        <taxon>Eimeriorina</taxon>
        <taxon>Sarcocystidae</taxon>
        <taxon>Cystoisospora</taxon>
    </lineage>
</organism>
<dbReference type="GeneID" id="94433069"/>
<protein>
    <recommendedName>
        <fullName evidence="4">Transmembrane protein</fullName>
    </recommendedName>
</protein>
<evidence type="ECO:0008006" key="4">
    <source>
        <dbReference type="Google" id="ProtNLM"/>
    </source>
</evidence>
<reference evidence="2 3" key="1">
    <citation type="journal article" date="2017" name="Int. J. Parasitol.">
        <title>The genome of the protozoan parasite Cystoisospora suis and a reverse vaccinology approach to identify vaccine candidates.</title>
        <authorList>
            <person name="Palmieri N."/>
            <person name="Shrestha A."/>
            <person name="Ruttkowski B."/>
            <person name="Beck T."/>
            <person name="Vogl C."/>
            <person name="Tomley F."/>
            <person name="Blake D.P."/>
            <person name="Joachim A."/>
        </authorList>
    </citation>
    <scope>NUCLEOTIDE SEQUENCE [LARGE SCALE GENOMIC DNA]</scope>
    <source>
        <strain evidence="2 3">Wien I</strain>
    </source>
</reference>
<dbReference type="Proteomes" id="UP000221165">
    <property type="component" value="Unassembled WGS sequence"/>
</dbReference>
<comment type="caution">
    <text evidence="2">The sequence shown here is derived from an EMBL/GenBank/DDBJ whole genome shotgun (WGS) entry which is preliminary data.</text>
</comment>
<proteinExistence type="predicted"/>
<keyword evidence="1" id="KW-0812">Transmembrane</keyword>
<feature type="non-terminal residue" evidence="2">
    <location>
        <position position="1"/>
    </location>
</feature>
<dbReference type="VEuPathDB" id="ToxoDB:CSUI_009749"/>
<keyword evidence="3" id="KW-1185">Reference proteome</keyword>
<keyword evidence="1" id="KW-1133">Transmembrane helix</keyword>
<evidence type="ECO:0000313" key="2">
    <source>
        <dbReference type="EMBL" id="PHJ16437.1"/>
    </source>
</evidence>
<name>A0A2C6KFX8_9APIC</name>
<evidence type="ECO:0000313" key="3">
    <source>
        <dbReference type="Proteomes" id="UP000221165"/>
    </source>
</evidence>
<accession>A0A2C6KFX8</accession>
<evidence type="ECO:0000256" key="1">
    <source>
        <dbReference type="SAM" id="Phobius"/>
    </source>
</evidence>